<accession>A0A0D7X2F1</accession>
<keyword evidence="5 8" id="KW-1133">Transmembrane helix</keyword>
<dbReference type="RefSeq" id="WP_044646350.1">
    <property type="nucleotide sequence ID" value="NZ_JTHP01000020.1"/>
</dbReference>
<evidence type="ECO:0000256" key="8">
    <source>
        <dbReference type="RuleBase" id="RU362002"/>
    </source>
</evidence>
<dbReference type="PANTHER" id="PTHR11730:SF6">
    <property type="entry name" value="AMMONIUM TRANSPORTER"/>
    <property type="match status" value="1"/>
</dbReference>
<evidence type="ECO:0000256" key="9">
    <source>
        <dbReference type="SAM" id="SignalP"/>
    </source>
</evidence>
<name>A0A0D7X2F1_9BACL</name>
<evidence type="ECO:0000256" key="1">
    <source>
        <dbReference type="ARBA" id="ARBA00004141"/>
    </source>
</evidence>
<dbReference type="GO" id="GO:0005886">
    <property type="term" value="C:plasma membrane"/>
    <property type="evidence" value="ECO:0007669"/>
    <property type="project" value="UniProtKB-SubCell"/>
</dbReference>
<sequence>MRKKWFVSLLAMLTVLAFPVGAFAADGPTNIQLQAGLNTAFTFLAFILVFFMQAGFALLEAGSTRMKNAGHVAGKTILTTGVAALSFWALGFGLGFGNDGGNGFMGLTGFFMSGTDAAVSFDSLSGLDVPITIMFLFHFAFAAVSLSIACGGMAERAKLSVYIIFGVLFSIVIYPVVAHWVWGGGWLGKLGMQDYAGSTVVHLTGATAALVATLLLKPRLGKFNKDGKPNIIPGHNQVYSILGVIILWFGWFGFNPGSAVSAMNDGFFGYVAVTTNLAAAAGGVFALLVSWMVYGKADIPSMLNGVLAALVAITGACAFVAPWAALVIGAVAGIVTFFTAQWFERARVDDPVYAFSVHGIAGMWGAISTGLFATPELVKITGVGQAGLFYGGGFTQLGVQLLGLVGTFAFVFVISFIILGAMKAIMGIRVTEEEETMGLDISEHGTYGYPEQMKLVAEAEKRSRTVS</sequence>
<feature type="chain" id="PRO_5002325999" description="Ammonium transporter" evidence="9">
    <location>
        <begin position="25"/>
        <end position="467"/>
    </location>
</feature>
<feature type="transmembrane region" description="Helical" evidence="8">
    <location>
        <begin position="397"/>
        <end position="419"/>
    </location>
</feature>
<evidence type="ECO:0000256" key="4">
    <source>
        <dbReference type="ARBA" id="ARBA00022692"/>
    </source>
</evidence>
<feature type="transmembrane region" description="Helical" evidence="8">
    <location>
        <begin position="40"/>
        <end position="60"/>
    </location>
</feature>
<comment type="caution">
    <text evidence="8">Lacks conserved residue(s) required for the propagation of feature annotation.</text>
</comment>
<dbReference type="Gene3D" id="1.10.3430.10">
    <property type="entry name" value="Ammonium transporter AmtB like domains"/>
    <property type="match status" value="1"/>
</dbReference>
<evidence type="ECO:0000259" key="10">
    <source>
        <dbReference type="Pfam" id="PF00909"/>
    </source>
</evidence>
<dbReference type="EMBL" id="JTHP01000020">
    <property type="protein sequence ID" value="KJD45409.1"/>
    <property type="molecule type" value="Genomic_DNA"/>
</dbReference>
<dbReference type="NCBIfam" id="TIGR00836">
    <property type="entry name" value="amt"/>
    <property type="match status" value="1"/>
</dbReference>
<evidence type="ECO:0000256" key="3">
    <source>
        <dbReference type="ARBA" id="ARBA00022448"/>
    </source>
</evidence>
<dbReference type="InterPro" id="IPR018047">
    <property type="entry name" value="Ammonium_transpt_CS"/>
</dbReference>
<dbReference type="InterPro" id="IPR029020">
    <property type="entry name" value="Ammonium/urea_transptr"/>
</dbReference>
<feature type="transmembrane region" description="Helical" evidence="8">
    <location>
        <begin position="306"/>
        <end position="339"/>
    </location>
</feature>
<keyword evidence="3 8" id="KW-0813">Transport</keyword>
<feature type="transmembrane region" description="Helical" evidence="8">
    <location>
        <begin position="161"/>
        <end position="183"/>
    </location>
</feature>
<keyword evidence="7 8" id="KW-0924">Ammonia transport</keyword>
<feature type="signal peptide" evidence="9">
    <location>
        <begin position="1"/>
        <end position="24"/>
    </location>
</feature>
<evidence type="ECO:0000256" key="7">
    <source>
        <dbReference type="ARBA" id="ARBA00023177"/>
    </source>
</evidence>
<organism evidence="11 12">
    <name type="scientific">Paenibacillus terrae</name>
    <dbReference type="NCBI Taxonomy" id="159743"/>
    <lineage>
        <taxon>Bacteria</taxon>
        <taxon>Bacillati</taxon>
        <taxon>Bacillota</taxon>
        <taxon>Bacilli</taxon>
        <taxon>Bacillales</taxon>
        <taxon>Paenibacillaceae</taxon>
        <taxon>Paenibacillus</taxon>
    </lineage>
</organism>
<feature type="transmembrane region" description="Helical" evidence="8">
    <location>
        <begin position="195"/>
        <end position="216"/>
    </location>
</feature>
<comment type="subcellular location">
    <subcellularLocation>
        <location evidence="8">Cell membrane</location>
        <topology evidence="8">Multi-pass membrane protein</topology>
    </subcellularLocation>
    <subcellularLocation>
        <location evidence="1">Membrane</location>
        <topology evidence="1">Multi-pass membrane protein</topology>
    </subcellularLocation>
</comment>
<feature type="domain" description="Ammonium transporter AmtB-like" evidence="10">
    <location>
        <begin position="40"/>
        <end position="449"/>
    </location>
</feature>
<comment type="similarity">
    <text evidence="2 8">Belongs to the ammonia transporter channel (TC 1.A.11.2) family.</text>
</comment>
<evidence type="ECO:0000313" key="11">
    <source>
        <dbReference type="EMBL" id="KJD45409.1"/>
    </source>
</evidence>
<comment type="caution">
    <text evidence="11">The sequence shown here is derived from an EMBL/GenBank/DDBJ whole genome shotgun (WGS) entry which is preliminary data.</text>
</comment>
<proteinExistence type="inferred from homology"/>
<keyword evidence="4 8" id="KW-0812">Transmembrane</keyword>
<feature type="transmembrane region" description="Helical" evidence="8">
    <location>
        <begin position="72"/>
        <end position="96"/>
    </location>
</feature>
<feature type="transmembrane region" description="Helical" evidence="8">
    <location>
        <begin position="129"/>
        <end position="149"/>
    </location>
</feature>
<dbReference type="SUPFAM" id="SSF111352">
    <property type="entry name" value="Ammonium transporter"/>
    <property type="match status" value="1"/>
</dbReference>
<dbReference type="PANTHER" id="PTHR11730">
    <property type="entry name" value="AMMONIUM TRANSPORTER"/>
    <property type="match status" value="1"/>
</dbReference>
<dbReference type="InterPro" id="IPR001905">
    <property type="entry name" value="Ammonium_transpt"/>
</dbReference>
<feature type="transmembrane region" description="Helical" evidence="8">
    <location>
        <begin position="267"/>
        <end position="294"/>
    </location>
</feature>
<evidence type="ECO:0000256" key="6">
    <source>
        <dbReference type="ARBA" id="ARBA00023136"/>
    </source>
</evidence>
<dbReference type="FunFam" id="1.10.3430.10:FF:000008">
    <property type="entry name" value="Ammonium transporter"/>
    <property type="match status" value="1"/>
</dbReference>
<evidence type="ECO:0000256" key="5">
    <source>
        <dbReference type="ARBA" id="ARBA00022989"/>
    </source>
</evidence>
<keyword evidence="6 8" id="KW-0472">Membrane</keyword>
<dbReference type="GO" id="GO:0097272">
    <property type="term" value="P:ammonium homeostasis"/>
    <property type="evidence" value="ECO:0007669"/>
    <property type="project" value="TreeGrafter"/>
</dbReference>
<reference evidence="11 12" key="1">
    <citation type="submission" date="2014-11" db="EMBL/GenBank/DDBJ databases">
        <title>Draft Genome Sequences of Paenibacillus polymyxa NRRL B-30509 and Paenibacillus terrae NRRL B-30644, Strains from a Poultry Environment that Produce Tridecaptin A and Paenicidins.</title>
        <authorList>
            <person name="van Belkum M.J."/>
            <person name="Lohans C.T."/>
            <person name="Vederas J.C."/>
        </authorList>
    </citation>
    <scope>NUCLEOTIDE SEQUENCE [LARGE SCALE GENOMIC DNA]</scope>
    <source>
        <strain evidence="11 12">NRRL B-30644</strain>
    </source>
</reference>
<dbReference type="Proteomes" id="UP000032534">
    <property type="component" value="Unassembled WGS sequence"/>
</dbReference>
<feature type="transmembrane region" description="Helical" evidence="8">
    <location>
        <begin position="237"/>
        <end position="255"/>
    </location>
</feature>
<evidence type="ECO:0000313" key="12">
    <source>
        <dbReference type="Proteomes" id="UP000032534"/>
    </source>
</evidence>
<dbReference type="Pfam" id="PF00909">
    <property type="entry name" value="Ammonium_transp"/>
    <property type="match status" value="1"/>
</dbReference>
<dbReference type="PATRIC" id="fig|159743.3.peg.2688"/>
<dbReference type="PROSITE" id="PS01219">
    <property type="entry name" value="AMMONIUM_TRANSP"/>
    <property type="match status" value="1"/>
</dbReference>
<protein>
    <recommendedName>
        <fullName evidence="8">Ammonium transporter</fullName>
    </recommendedName>
</protein>
<gene>
    <name evidence="11" type="ORF">QD47_12035</name>
</gene>
<keyword evidence="9" id="KW-0732">Signal</keyword>
<dbReference type="InterPro" id="IPR024041">
    <property type="entry name" value="NH4_transpt_AmtB-like_dom"/>
</dbReference>
<dbReference type="AlphaFoldDB" id="A0A0D7X2F1"/>
<evidence type="ECO:0000256" key="2">
    <source>
        <dbReference type="ARBA" id="ARBA00005887"/>
    </source>
</evidence>
<dbReference type="OrthoDB" id="9814202at2"/>
<dbReference type="GO" id="GO:0008519">
    <property type="term" value="F:ammonium channel activity"/>
    <property type="evidence" value="ECO:0007669"/>
    <property type="project" value="InterPro"/>
</dbReference>
<keyword evidence="12" id="KW-1185">Reference proteome</keyword>